<dbReference type="SUPFAM" id="SSF88659">
    <property type="entry name" value="Sigma3 and sigma4 domains of RNA polymerase sigma factors"/>
    <property type="match status" value="1"/>
</dbReference>
<gene>
    <name evidence="3" type="ORF">J3A84_12485</name>
</gene>
<dbReference type="InterPro" id="IPR013324">
    <property type="entry name" value="RNA_pol_sigma_r3/r4-like"/>
</dbReference>
<evidence type="ECO:0000256" key="1">
    <source>
        <dbReference type="ARBA" id="ARBA00009350"/>
    </source>
</evidence>
<protein>
    <recommendedName>
        <fullName evidence="2">UPF0251 protein J3A84_12485</fullName>
    </recommendedName>
</protein>
<comment type="caution">
    <text evidence="3">The sequence shown here is derived from an EMBL/GenBank/DDBJ whole genome shotgun (WGS) entry which is preliminary data.</text>
</comment>
<proteinExistence type="inferred from homology"/>
<dbReference type="Pfam" id="PF02001">
    <property type="entry name" value="DUF134"/>
    <property type="match status" value="1"/>
</dbReference>
<evidence type="ECO:0000313" key="4">
    <source>
        <dbReference type="Proteomes" id="UP000664218"/>
    </source>
</evidence>
<dbReference type="AlphaFoldDB" id="A0A939HB09"/>
<comment type="similarity">
    <text evidence="1 2">Belongs to the UPF0251 family.</text>
</comment>
<organism evidence="3 4">
    <name type="scientific">Proteiniclasticum aestuarii</name>
    <dbReference type="NCBI Taxonomy" id="2817862"/>
    <lineage>
        <taxon>Bacteria</taxon>
        <taxon>Bacillati</taxon>
        <taxon>Bacillota</taxon>
        <taxon>Clostridia</taxon>
        <taxon>Eubacteriales</taxon>
        <taxon>Clostridiaceae</taxon>
        <taxon>Proteiniclasticum</taxon>
    </lineage>
</organism>
<dbReference type="PANTHER" id="PTHR37478:SF2">
    <property type="entry name" value="UPF0251 PROTEIN TK0562"/>
    <property type="match status" value="1"/>
</dbReference>
<dbReference type="PANTHER" id="PTHR37478">
    <property type="match status" value="1"/>
</dbReference>
<reference evidence="3" key="1">
    <citation type="submission" date="2021-03" db="EMBL/GenBank/DDBJ databases">
        <title>Proteiniclasticum marinus sp. nov., isolated from tidal flat sediment.</title>
        <authorList>
            <person name="Namirimu T."/>
            <person name="Yang J.-A."/>
            <person name="Yang S.-H."/>
            <person name="Kim Y.-J."/>
            <person name="Kwon K.K."/>
        </authorList>
    </citation>
    <scope>NUCLEOTIDE SEQUENCE</scope>
    <source>
        <strain evidence="3">SCR006</strain>
    </source>
</reference>
<dbReference type="InterPro" id="IPR036388">
    <property type="entry name" value="WH-like_DNA-bd_sf"/>
</dbReference>
<dbReference type="Proteomes" id="UP000664218">
    <property type="component" value="Unassembled WGS sequence"/>
</dbReference>
<sequence>MPRPVKWRKVCCMPEYNRFGPKGIRNMDSEIIEMTVDEYETIRLMDQEKMTQEECANVMGVARTTVQSIYVSARNKIAQMLVFGLDMHIQGGEIRLSEDAERKCSCRSDSEDCRGRRKRMQREKE</sequence>
<dbReference type="RefSeq" id="WP_207600375.1">
    <property type="nucleotide sequence ID" value="NZ_JAFNJU010000010.1"/>
</dbReference>
<dbReference type="InterPro" id="IPR002852">
    <property type="entry name" value="UPF0251"/>
</dbReference>
<dbReference type="Gene3D" id="1.10.10.10">
    <property type="entry name" value="Winged helix-like DNA-binding domain superfamily/Winged helix DNA-binding domain"/>
    <property type="match status" value="1"/>
</dbReference>
<name>A0A939HB09_9CLOT</name>
<evidence type="ECO:0000256" key="2">
    <source>
        <dbReference type="HAMAP-Rule" id="MF_00674"/>
    </source>
</evidence>
<dbReference type="HAMAP" id="MF_00674">
    <property type="entry name" value="UPF0251"/>
    <property type="match status" value="1"/>
</dbReference>
<evidence type="ECO:0000313" key="3">
    <source>
        <dbReference type="EMBL" id="MBO1265849.1"/>
    </source>
</evidence>
<keyword evidence="4" id="KW-1185">Reference proteome</keyword>
<accession>A0A939HB09</accession>
<dbReference type="EMBL" id="JAFNJU010000010">
    <property type="protein sequence ID" value="MBO1265849.1"/>
    <property type="molecule type" value="Genomic_DNA"/>
</dbReference>